<dbReference type="AlphaFoldDB" id="A0A2H3C4F0"/>
<name>A0A2H3C4F0_9AGAR</name>
<protein>
    <submittedName>
        <fullName evidence="1">Uncharacterized protein</fullName>
    </submittedName>
</protein>
<evidence type="ECO:0000313" key="1">
    <source>
        <dbReference type="EMBL" id="PBK70166.1"/>
    </source>
</evidence>
<accession>A0A2H3C4F0</accession>
<sequence>MFSGLMFQSFLLAQEPHYDFWTLVSNGLRCSPTEDPSCVLKPDSNGRTDGVIYYDGEYASNGNYDLYISKHFWTLKKTFRKLCKTWKPVTSYFDVLRVYEARVGSKNRVCVRVSM</sequence>
<keyword evidence="2" id="KW-1185">Reference proteome</keyword>
<gene>
    <name evidence="1" type="ORF">ARMSODRAFT_956249</name>
</gene>
<proteinExistence type="predicted"/>
<dbReference type="EMBL" id="KZ293427">
    <property type="protein sequence ID" value="PBK70166.1"/>
    <property type="molecule type" value="Genomic_DNA"/>
</dbReference>
<reference evidence="2" key="1">
    <citation type="journal article" date="2017" name="Nat. Ecol. Evol.">
        <title>Genome expansion and lineage-specific genetic innovations in the forest pathogenic fungi Armillaria.</title>
        <authorList>
            <person name="Sipos G."/>
            <person name="Prasanna A.N."/>
            <person name="Walter M.C."/>
            <person name="O'Connor E."/>
            <person name="Balint B."/>
            <person name="Krizsan K."/>
            <person name="Kiss B."/>
            <person name="Hess J."/>
            <person name="Varga T."/>
            <person name="Slot J."/>
            <person name="Riley R."/>
            <person name="Boka B."/>
            <person name="Rigling D."/>
            <person name="Barry K."/>
            <person name="Lee J."/>
            <person name="Mihaltcheva S."/>
            <person name="LaButti K."/>
            <person name="Lipzen A."/>
            <person name="Waldron R."/>
            <person name="Moloney N.M."/>
            <person name="Sperisen C."/>
            <person name="Kredics L."/>
            <person name="Vagvoelgyi C."/>
            <person name="Patrignani A."/>
            <person name="Fitzpatrick D."/>
            <person name="Nagy I."/>
            <person name="Doyle S."/>
            <person name="Anderson J.B."/>
            <person name="Grigoriev I.V."/>
            <person name="Gueldener U."/>
            <person name="Muensterkoetter M."/>
            <person name="Nagy L.G."/>
        </authorList>
    </citation>
    <scope>NUCLEOTIDE SEQUENCE [LARGE SCALE GENOMIC DNA]</scope>
    <source>
        <strain evidence="2">28-4</strain>
    </source>
</reference>
<organism evidence="1 2">
    <name type="scientific">Armillaria solidipes</name>
    <dbReference type="NCBI Taxonomy" id="1076256"/>
    <lineage>
        <taxon>Eukaryota</taxon>
        <taxon>Fungi</taxon>
        <taxon>Dikarya</taxon>
        <taxon>Basidiomycota</taxon>
        <taxon>Agaricomycotina</taxon>
        <taxon>Agaricomycetes</taxon>
        <taxon>Agaricomycetidae</taxon>
        <taxon>Agaricales</taxon>
        <taxon>Marasmiineae</taxon>
        <taxon>Physalacriaceae</taxon>
        <taxon>Armillaria</taxon>
    </lineage>
</organism>
<evidence type="ECO:0000313" key="2">
    <source>
        <dbReference type="Proteomes" id="UP000218334"/>
    </source>
</evidence>
<feature type="non-terminal residue" evidence="1">
    <location>
        <position position="1"/>
    </location>
</feature>
<dbReference type="Proteomes" id="UP000218334">
    <property type="component" value="Unassembled WGS sequence"/>
</dbReference>